<dbReference type="AlphaFoldDB" id="A0A1F6GFF9"/>
<evidence type="ECO:0000313" key="11">
    <source>
        <dbReference type="EMBL" id="OGG96850.1"/>
    </source>
</evidence>
<dbReference type="InterPro" id="IPR022383">
    <property type="entry name" value="Lactate/malate_DH_C"/>
</dbReference>
<dbReference type="PIRSF" id="PIRSF000102">
    <property type="entry name" value="Lac_mal_DH"/>
    <property type="match status" value="1"/>
</dbReference>
<dbReference type="Pfam" id="PF00056">
    <property type="entry name" value="Ldh_1_N"/>
    <property type="match status" value="1"/>
</dbReference>
<protein>
    <recommendedName>
        <fullName evidence="5">Malate dehydrogenase</fullName>
        <ecNumber evidence="5">1.1.1.37</ecNumber>
    </recommendedName>
</protein>
<name>A0A1F6GFF9_9PROT</name>
<proteinExistence type="inferred from homology"/>
<dbReference type="InterPro" id="IPR011275">
    <property type="entry name" value="Malate_DH_type3"/>
</dbReference>
<feature type="binding site" evidence="5 8">
    <location>
        <position position="96"/>
    </location>
    <ligand>
        <name>NAD(+)</name>
        <dbReference type="ChEBI" id="CHEBI:57540"/>
    </ligand>
</feature>
<keyword evidence="3 5" id="KW-0560">Oxidoreductase</keyword>
<dbReference type="CDD" id="cd01339">
    <property type="entry name" value="LDH-like_MDH"/>
    <property type="match status" value="1"/>
</dbReference>
<feature type="domain" description="Lactate/malate dehydrogenase N-terminal" evidence="9">
    <location>
        <begin position="5"/>
        <end position="143"/>
    </location>
</feature>
<evidence type="ECO:0000256" key="4">
    <source>
        <dbReference type="ARBA" id="ARBA00023027"/>
    </source>
</evidence>
<dbReference type="PANTHER" id="PTHR43128">
    <property type="entry name" value="L-2-HYDROXYCARBOXYLATE DEHYDROGENASE (NAD(P)(+))"/>
    <property type="match status" value="1"/>
</dbReference>
<evidence type="ECO:0000313" key="12">
    <source>
        <dbReference type="Proteomes" id="UP000178449"/>
    </source>
</evidence>
<dbReference type="STRING" id="1817772.A2527_00275"/>
<evidence type="ECO:0000256" key="8">
    <source>
        <dbReference type="PIRSR" id="PIRSR000102-3"/>
    </source>
</evidence>
<dbReference type="GO" id="GO:0006099">
    <property type="term" value="P:tricarboxylic acid cycle"/>
    <property type="evidence" value="ECO:0007669"/>
    <property type="project" value="UniProtKB-UniRule"/>
</dbReference>
<dbReference type="SUPFAM" id="SSF51735">
    <property type="entry name" value="NAD(P)-binding Rossmann-fold domains"/>
    <property type="match status" value="1"/>
</dbReference>
<feature type="binding site" evidence="5 7">
    <location>
        <position position="83"/>
    </location>
    <ligand>
        <name>substrate</name>
    </ligand>
</feature>
<comment type="similarity">
    <text evidence="5">Belongs to the LDH/MDH superfamily. MDH type 3 family.</text>
</comment>
<feature type="binding site" evidence="5 8">
    <location>
        <begin position="119"/>
        <end position="121"/>
    </location>
    <ligand>
        <name>NAD(+)</name>
        <dbReference type="ChEBI" id="CHEBI:57540"/>
    </ligand>
</feature>
<feature type="active site" description="Proton acceptor" evidence="5 6">
    <location>
        <position position="176"/>
    </location>
</feature>
<keyword evidence="2 5" id="KW-0816">Tricarboxylic acid cycle</keyword>
<dbReference type="GO" id="GO:0004459">
    <property type="term" value="F:L-lactate dehydrogenase (NAD+) activity"/>
    <property type="evidence" value="ECO:0007669"/>
    <property type="project" value="TreeGrafter"/>
</dbReference>
<keyword evidence="4 5" id="KW-0520">NAD</keyword>
<dbReference type="FunFam" id="3.90.110.10:FF:000004">
    <property type="entry name" value="Malate dehydrogenase"/>
    <property type="match status" value="1"/>
</dbReference>
<evidence type="ECO:0000256" key="1">
    <source>
        <dbReference type="ARBA" id="ARBA00003966"/>
    </source>
</evidence>
<evidence type="ECO:0000256" key="3">
    <source>
        <dbReference type="ARBA" id="ARBA00023002"/>
    </source>
</evidence>
<dbReference type="PRINTS" id="PR00086">
    <property type="entry name" value="LLDHDRGNASE"/>
</dbReference>
<comment type="caution">
    <text evidence="11">The sequence shown here is derived from an EMBL/GenBank/DDBJ whole genome shotgun (WGS) entry which is preliminary data.</text>
</comment>
<evidence type="ECO:0000256" key="7">
    <source>
        <dbReference type="PIRSR" id="PIRSR000102-2"/>
    </source>
</evidence>
<accession>A0A1F6GFF9</accession>
<reference evidence="11 12" key="1">
    <citation type="journal article" date="2016" name="Nat. Commun.">
        <title>Thousands of microbial genomes shed light on interconnected biogeochemical processes in an aquifer system.</title>
        <authorList>
            <person name="Anantharaman K."/>
            <person name="Brown C.T."/>
            <person name="Hug L.A."/>
            <person name="Sharon I."/>
            <person name="Castelle C.J."/>
            <person name="Probst A.J."/>
            <person name="Thomas B.C."/>
            <person name="Singh A."/>
            <person name="Wilkins M.J."/>
            <person name="Karaoz U."/>
            <person name="Brodie E.L."/>
            <person name="Williams K.H."/>
            <person name="Hubbard S.S."/>
            <person name="Banfield J.F."/>
        </authorList>
    </citation>
    <scope>NUCLEOTIDE SEQUENCE [LARGE SCALE GENOMIC DNA]</scope>
</reference>
<dbReference type="InterPro" id="IPR036291">
    <property type="entry name" value="NAD(P)-bd_dom_sf"/>
</dbReference>
<comment type="catalytic activity">
    <reaction evidence="5">
        <text>(S)-malate + NAD(+) = oxaloacetate + NADH + H(+)</text>
        <dbReference type="Rhea" id="RHEA:21432"/>
        <dbReference type="ChEBI" id="CHEBI:15378"/>
        <dbReference type="ChEBI" id="CHEBI:15589"/>
        <dbReference type="ChEBI" id="CHEBI:16452"/>
        <dbReference type="ChEBI" id="CHEBI:57540"/>
        <dbReference type="ChEBI" id="CHEBI:57945"/>
        <dbReference type="EC" id="1.1.1.37"/>
    </reaction>
</comment>
<dbReference type="FunFam" id="3.40.50.720:FF:000018">
    <property type="entry name" value="Malate dehydrogenase"/>
    <property type="match status" value="1"/>
</dbReference>
<dbReference type="SUPFAM" id="SSF56327">
    <property type="entry name" value="LDH C-terminal domain-like"/>
    <property type="match status" value="1"/>
</dbReference>
<feature type="binding site" evidence="5 8">
    <location>
        <begin position="10"/>
        <end position="15"/>
    </location>
    <ligand>
        <name>NAD(+)</name>
        <dbReference type="ChEBI" id="CHEBI:57540"/>
    </ligand>
</feature>
<feature type="binding site" evidence="5 7">
    <location>
        <position position="121"/>
    </location>
    <ligand>
        <name>substrate</name>
    </ligand>
</feature>
<dbReference type="InterPro" id="IPR001236">
    <property type="entry name" value="Lactate/malate_DH_N"/>
</dbReference>
<dbReference type="EC" id="1.1.1.37" evidence="5"/>
<dbReference type="PANTHER" id="PTHR43128:SF16">
    <property type="entry name" value="L-LACTATE DEHYDROGENASE"/>
    <property type="match status" value="1"/>
</dbReference>
<evidence type="ECO:0000259" key="9">
    <source>
        <dbReference type="Pfam" id="PF00056"/>
    </source>
</evidence>
<dbReference type="GO" id="GO:0006089">
    <property type="term" value="P:lactate metabolic process"/>
    <property type="evidence" value="ECO:0007669"/>
    <property type="project" value="TreeGrafter"/>
</dbReference>
<dbReference type="NCBIfam" id="TIGR01763">
    <property type="entry name" value="MalateDH_bact"/>
    <property type="match status" value="1"/>
</dbReference>
<dbReference type="InterPro" id="IPR015955">
    <property type="entry name" value="Lactate_DH/Glyco_Ohase_4_C"/>
</dbReference>
<feature type="binding site" evidence="5 7">
    <location>
        <position position="152"/>
    </location>
    <ligand>
        <name>substrate</name>
    </ligand>
</feature>
<evidence type="ECO:0000259" key="10">
    <source>
        <dbReference type="Pfam" id="PF02866"/>
    </source>
</evidence>
<feature type="binding site" evidence="5 8">
    <location>
        <position position="34"/>
    </location>
    <ligand>
        <name>NAD(+)</name>
        <dbReference type="ChEBI" id="CHEBI:57540"/>
    </ligand>
</feature>
<evidence type="ECO:0000256" key="2">
    <source>
        <dbReference type="ARBA" id="ARBA00022532"/>
    </source>
</evidence>
<dbReference type="Gene3D" id="3.90.110.10">
    <property type="entry name" value="Lactate dehydrogenase/glycoside hydrolase, family 4, C-terminal"/>
    <property type="match status" value="1"/>
</dbReference>
<evidence type="ECO:0000256" key="5">
    <source>
        <dbReference type="HAMAP-Rule" id="MF_00487"/>
    </source>
</evidence>
<dbReference type="Proteomes" id="UP000178449">
    <property type="component" value="Unassembled WGS sequence"/>
</dbReference>
<comment type="function">
    <text evidence="1 5">Catalyzes the reversible oxidation of malate to oxaloacetate.</text>
</comment>
<feature type="binding site" evidence="5 7">
    <location>
        <position position="89"/>
    </location>
    <ligand>
        <name>substrate</name>
    </ligand>
</feature>
<dbReference type="HAMAP" id="MF_00487">
    <property type="entry name" value="Malate_dehydrog_3"/>
    <property type="match status" value="1"/>
</dbReference>
<dbReference type="GO" id="GO:0030060">
    <property type="term" value="F:L-malate dehydrogenase (NAD+) activity"/>
    <property type="evidence" value="ECO:0007669"/>
    <property type="project" value="UniProtKB-UniRule"/>
</dbReference>
<dbReference type="InterPro" id="IPR001557">
    <property type="entry name" value="L-lactate/malate_DH"/>
</dbReference>
<dbReference type="Gene3D" id="3.40.50.720">
    <property type="entry name" value="NAD(P)-binding Rossmann-like Domain"/>
    <property type="match status" value="1"/>
</dbReference>
<dbReference type="EMBL" id="MFNE01000008">
    <property type="protein sequence ID" value="OGG96850.1"/>
    <property type="molecule type" value="Genomic_DNA"/>
</dbReference>
<dbReference type="Pfam" id="PF02866">
    <property type="entry name" value="Ldh_1_C"/>
    <property type="match status" value="1"/>
</dbReference>
<organism evidence="11 12">
    <name type="scientific">Candidatus Lambdaproteobacteria bacterium RIFOXYD2_FULL_50_16</name>
    <dbReference type="NCBI Taxonomy" id="1817772"/>
    <lineage>
        <taxon>Bacteria</taxon>
        <taxon>Pseudomonadati</taxon>
        <taxon>Pseudomonadota</taxon>
        <taxon>Candidatus Lambdaproteobacteria</taxon>
    </lineage>
</organism>
<gene>
    <name evidence="5" type="primary">mdh</name>
    <name evidence="11" type="ORF">A2527_00275</name>
</gene>
<evidence type="ECO:0000256" key="6">
    <source>
        <dbReference type="PIRSR" id="PIRSR000102-1"/>
    </source>
</evidence>
<feature type="domain" description="Lactate/malate dehydrogenase C-terminal" evidence="10">
    <location>
        <begin position="148"/>
        <end position="308"/>
    </location>
</feature>
<sequence>MARKKIALVGAGMIGGTIAHLSLIKGLGDVAIFDISEGVPQGKALDLLHSGPILGFDYHVSGSNDISIIKDADVVIVTAGSPRKPGMSRDDLIGINAKVMKSVGEGIKANCPNAFVICITNPLDAMVNLLQKHSGVPDHMIIGMAGVLDSARFQAFIAQELGVSVKNVHAYVLGGHGDTMVPLVHMSNVAGVTLEQLVNQGRLSRERLTAIVERTRQAGGEIVALLKMGSAFYSPANAAVVMAEAYLHDRSNIFPCAVKVTKGQYGIMEHLFVGLPAKIGGRGVEQIIEIELTAEEKVGLDKSIDAVKVLNKAVSDLGL</sequence>
<dbReference type="NCBIfam" id="NF004863">
    <property type="entry name" value="PRK06223.1"/>
    <property type="match status" value="1"/>
</dbReference>